<accession>Q6BQW3</accession>
<dbReference type="HOGENOM" id="CLU_2638026_0_0_1"/>
<organism evidence="1 2">
    <name type="scientific">Debaryomyces hansenii (strain ATCC 36239 / CBS 767 / BCRC 21394 / JCM 1990 / NBRC 0083 / IGC 2968)</name>
    <name type="common">Yeast</name>
    <name type="synonym">Torulaspora hansenii</name>
    <dbReference type="NCBI Taxonomy" id="284592"/>
    <lineage>
        <taxon>Eukaryota</taxon>
        <taxon>Fungi</taxon>
        <taxon>Dikarya</taxon>
        <taxon>Ascomycota</taxon>
        <taxon>Saccharomycotina</taxon>
        <taxon>Pichiomycetes</taxon>
        <taxon>Debaryomycetaceae</taxon>
        <taxon>Debaryomyces</taxon>
    </lineage>
</organism>
<keyword evidence="2" id="KW-1185">Reference proteome</keyword>
<dbReference type="EMBL" id="CR382137">
    <property type="protein sequence ID" value="CAG87618.2"/>
    <property type="molecule type" value="Genomic_DNA"/>
</dbReference>
<dbReference type="Proteomes" id="UP000000599">
    <property type="component" value="Chromosome E"/>
</dbReference>
<gene>
    <name evidence="1" type="ordered locus">DEHA2E01760g</name>
</gene>
<reference evidence="1 2" key="1">
    <citation type="journal article" date="2004" name="Nature">
        <title>Genome evolution in yeasts.</title>
        <authorList>
            <consortium name="Genolevures"/>
            <person name="Dujon B."/>
            <person name="Sherman D."/>
            <person name="Fischer G."/>
            <person name="Durrens P."/>
            <person name="Casaregola S."/>
            <person name="Lafontaine I."/>
            <person name="de Montigny J."/>
            <person name="Marck C."/>
            <person name="Neuveglise C."/>
            <person name="Talla E."/>
            <person name="Goffard N."/>
            <person name="Frangeul L."/>
            <person name="Aigle M."/>
            <person name="Anthouard V."/>
            <person name="Babour A."/>
            <person name="Barbe V."/>
            <person name="Barnay S."/>
            <person name="Blanchin S."/>
            <person name="Beckerich J.M."/>
            <person name="Beyne E."/>
            <person name="Bleykasten C."/>
            <person name="Boisrame A."/>
            <person name="Boyer J."/>
            <person name="Cattolico L."/>
            <person name="Confanioleri F."/>
            <person name="de Daruvar A."/>
            <person name="Despons L."/>
            <person name="Fabre E."/>
            <person name="Fairhead C."/>
            <person name="Ferry-Dumazet H."/>
            <person name="Groppi A."/>
            <person name="Hantraye F."/>
            <person name="Hennequin C."/>
            <person name="Jauniaux N."/>
            <person name="Joyet P."/>
            <person name="Kachouri R."/>
            <person name="Kerrest A."/>
            <person name="Koszul R."/>
            <person name="Lemaire M."/>
            <person name="Lesur I."/>
            <person name="Ma L."/>
            <person name="Muller H."/>
            <person name="Nicaud J.M."/>
            <person name="Nikolski M."/>
            <person name="Oztas S."/>
            <person name="Ozier-Kalogeropoulos O."/>
            <person name="Pellenz S."/>
            <person name="Potier S."/>
            <person name="Richard G.F."/>
            <person name="Straub M.L."/>
            <person name="Suleau A."/>
            <person name="Swennene D."/>
            <person name="Tekaia F."/>
            <person name="Wesolowski-Louvel M."/>
            <person name="Westhof E."/>
            <person name="Wirth B."/>
            <person name="Zeniou-Meyer M."/>
            <person name="Zivanovic I."/>
            <person name="Bolotin-Fukuhara M."/>
            <person name="Thierry A."/>
            <person name="Bouchier C."/>
            <person name="Caudron B."/>
            <person name="Scarpelli C."/>
            <person name="Gaillardin C."/>
            <person name="Weissenbach J."/>
            <person name="Wincker P."/>
            <person name="Souciet J.L."/>
        </authorList>
    </citation>
    <scope>NUCLEOTIDE SEQUENCE [LARGE SCALE GENOMIC DNA]</scope>
    <source>
        <strain evidence="2">ATCC 36239 / CBS 767 / BCRC 21394 / JCM 1990 / NBRC 0083 / IGC 2968</strain>
    </source>
</reference>
<protein>
    <submittedName>
        <fullName evidence="1">DEHA2E01760p</fullName>
    </submittedName>
</protein>
<evidence type="ECO:0000313" key="1">
    <source>
        <dbReference type="EMBL" id="CAG87618.2"/>
    </source>
</evidence>
<sequence>MSMINIFDAGEPSLGFTNSTCWGQFDVLACLFFVTPFWLRMSCMVAGSGMCLSYGLGDLFCNFQVRMNFFMLFCKNL</sequence>
<dbReference type="AlphaFoldDB" id="Q6BQW3"/>
<dbReference type="GeneID" id="2902967"/>
<dbReference type="InParanoid" id="Q6BQW3"/>
<name>Q6BQW3_DEBHA</name>
<proteinExistence type="predicted"/>
<evidence type="ECO:0000313" key="2">
    <source>
        <dbReference type="Proteomes" id="UP000000599"/>
    </source>
</evidence>
<dbReference type="VEuPathDB" id="FungiDB:DEHA2E01760g"/>
<dbReference type="RefSeq" id="XP_459407.2">
    <property type="nucleotide sequence ID" value="XM_459407.1"/>
</dbReference>
<dbReference type="KEGG" id="dha:DEHA2E01760g"/>